<dbReference type="SUPFAM" id="SSF52954">
    <property type="entry name" value="Class II aaRS ABD-related"/>
    <property type="match status" value="1"/>
</dbReference>
<dbReference type="GO" id="GO:0005524">
    <property type="term" value="F:ATP binding"/>
    <property type="evidence" value="ECO:0007669"/>
    <property type="project" value="UniProtKB-KW"/>
</dbReference>
<keyword evidence="6" id="KW-0067">ATP-binding</keyword>
<dbReference type="EMBL" id="PFWP01000012">
    <property type="protein sequence ID" value="PJA50010.1"/>
    <property type="molecule type" value="Genomic_DNA"/>
</dbReference>
<dbReference type="NCBIfam" id="TIGR00442">
    <property type="entry name" value="hisS"/>
    <property type="match status" value="1"/>
</dbReference>
<dbReference type="Pfam" id="PF03129">
    <property type="entry name" value="HGTP_anticodon"/>
    <property type="match status" value="1"/>
</dbReference>
<dbReference type="GO" id="GO:0005737">
    <property type="term" value="C:cytoplasm"/>
    <property type="evidence" value="ECO:0007669"/>
    <property type="project" value="UniProtKB-UniRule"/>
</dbReference>
<evidence type="ECO:0000256" key="8">
    <source>
        <dbReference type="ARBA" id="ARBA00023146"/>
    </source>
</evidence>
<protein>
    <recommendedName>
        <fullName evidence="3 10">Histidine--tRNA ligase</fullName>
        <ecNumber evidence="2 10">6.1.1.21</ecNumber>
    </recommendedName>
</protein>
<evidence type="ECO:0000256" key="2">
    <source>
        <dbReference type="ARBA" id="ARBA00012815"/>
    </source>
</evidence>
<dbReference type="PROSITE" id="PS50862">
    <property type="entry name" value="AA_TRNA_LIGASE_II"/>
    <property type="match status" value="1"/>
</dbReference>
<sequence>YGFEPLETPALEYSSVLLKKYGKEAEKLIYQFKDRGDRDIGLRYDFTVPLARFMATNPNLSLPFKRYQIGPIWRAEKPQAGRFREIWQADIDTVGVKIVFADAEIINCALEVMKDLGFRNYSMKINDRQIFQDYGLSLKAITELDKKEKEGTEPFLKELMTEGKTEKETQGIYQKIIKTKKTKALEDLFSFLDEKRVSFDPTLARGLDYYNSIIFELRVSQYGNLSVGGGGRYDNLIGQFAERDIPATGFSFGIDRLIEAMEQQGLFKKIKTTSSQILVTVFSPEYLEKSIELSKILRQNKMRVEVYLKEDKLDKQIKYADKKGIKYVIILGPDEEKSGTVTVKNMEKGSQETIPQEKLEDYFNN</sequence>
<feature type="binding site" evidence="11">
    <location>
        <position position="92"/>
    </location>
    <ligand>
        <name>L-histidine</name>
        <dbReference type="ChEBI" id="CHEBI:57595"/>
    </ligand>
</feature>
<dbReference type="EC" id="6.1.1.21" evidence="2 10"/>
<dbReference type="CDD" id="cd00773">
    <property type="entry name" value="HisRS-like_core"/>
    <property type="match status" value="1"/>
</dbReference>
<dbReference type="InterPro" id="IPR036621">
    <property type="entry name" value="Anticodon-bd_dom_sf"/>
</dbReference>
<dbReference type="AlphaFoldDB" id="A0A2M7XMB4"/>
<feature type="non-terminal residue" evidence="13">
    <location>
        <position position="1"/>
    </location>
</feature>
<keyword evidence="8" id="KW-0030">Aminoacyl-tRNA synthetase</keyword>
<dbReference type="PANTHER" id="PTHR11476:SF7">
    <property type="entry name" value="HISTIDINE--TRNA LIGASE"/>
    <property type="match status" value="1"/>
</dbReference>
<dbReference type="InterPro" id="IPR033656">
    <property type="entry name" value="HisRS_anticodon"/>
</dbReference>
<accession>A0A2M7XMB4</accession>
<comment type="caution">
    <text evidence="13">The sequence shown here is derived from an EMBL/GenBank/DDBJ whole genome shotgun (WGS) entry which is preliminary data.</text>
</comment>
<feature type="binding site" evidence="11">
    <location>
        <position position="88"/>
    </location>
    <ligand>
        <name>L-histidine</name>
        <dbReference type="ChEBI" id="CHEBI:57595"/>
    </ligand>
</feature>
<evidence type="ECO:0000313" key="13">
    <source>
        <dbReference type="EMBL" id="PJA50010.1"/>
    </source>
</evidence>
<dbReference type="Pfam" id="PF13393">
    <property type="entry name" value="tRNA-synt_His"/>
    <property type="match status" value="1"/>
</dbReference>
<evidence type="ECO:0000256" key="3">
    <source>
        <dbReference type="ARBA" id="ARBA00017399"/>
    </source>
</evidence>
<dbReference type="InterPro" id="IPR006195">
    <property type="entry name" value="aa-tRNA-synth_II"/>
</dbReference>
<dbReference type="InterPro" id="IPR004154">
    <property type="entry name" value="Anticodon-bd"/>
</dbReference>
<feature type="binding site" evidence="11">
    <location>
        <begin position="45"/>
        <end position="47"/>
    </location>
    <ligand>
        <name>L-histidine</name>
        <dbReference type="ChEBI" id="CHEBI:57595"/>
    </ligand>
</feature>
<evidence type="ECO:0000313" key="14">
    <source>
        <dbReference type="Proteomes" id="UP000230062"/>
    </source>
</evidence>
<keyword evidence="7" id="KW-0648">Protein biosynthesis</keyword>
<organism evidence="13 14">
    <name type="scientific">Candidatus Shapirobacteria bacterium CG_4_9_14_3_um_filter_39_13</name>
    <dbReference type="NCBI Taxonomy" id="1974479"/>
    <lineage>
        <taxon>Bacteria</taxon>
        <taxon>Candidatus Shapironibacteriota</taxon>
    </lineage>
</organism>
<dbReference type="GO" id="GO:0004821">
    <property type="term" value="F:histidine-tRNA ligase activity"/>
    <property type="evidence" value="ECO:0007669"/>
    <property type="project" value="UniProtKB-UniRule"/>
</dbReference>
<reference evidence="14" key="1">
    <citation type="submission" date="2017-09" db="EMBL/GenBank/DDBJ databases">
        <title>Depth-based differentiation of microbial function through sediment-hosted aquifers and enrichment of novel symbionts in the deep terrestrial subsurface.</title>
        <authorList>
            <person name="Probst A.J."/>
            <person name="Ladd B."/>
            <person name="Jarett J.K."/>
            <person name="Geller-Mcgrath D.E."/>
            <person name="Sieber C.M.K."/>
            <person name="Emerson J.B."/>
            <person name="Anantharaman K."/>
            <person name="Thomas B.C."/>
            <person name="Malmstrom R."/>
            <person name="Stieglmeier M."/>
            <person name="Klingl A."/>
            <person name="Woyke T."/>
            <person name="Ryan C.M."/>
            <person name="Banfield J.F."/>
        </authorList>
    </citation>
    <scope>NUCLEOTIDE SEQUENCE [LARGE SCALE GENOMIC DNA]</scope>
</reference>
<feature type="domain" description="Aminoacyl-transfer RNA synthetases class-II family profile" evidence="12">
    <location>
        <begin position="1"/>
        <end position="284"/>
    </location>
</feature>
<dbReference type="GO" id="GO:0006427">
    <property type="term" value="P:histidyl-tRNA aminoacylation"/>
    <property type="evidence" value="ECO:0007669"/>
    <property type="project" value="UniProtKB-UniRule"/>
</dbReference>
<feature type="binding site" evidence="11">
    <location>
        <begin position="209"/>
        <end position="210"/>
    </location>
    <ligand>
        <name>L-histidine</name>
        <dbReference type="ChEBI" id="CHEBI:57595"/>
    </ligand>
</feature>
<dbReference type="InterPro" id="IPR015807">
    <property type="entry name" value="His-tRNA-ligase"/>
</dbReference>
<feature type="binding site" evidence="11">
    <location>
        <position position="205"/>
    </location>
    <ligand>
        <name>L-histidine</name>
        <dbReference type="ChEBI" id="CHEBI:57595"/>
    </ligand>
</feature>
<gene>
    <name evidence="13" type="primary">hisS</name>
    <name evidence="13" type="ORF">CO169_00385</name>
</gene>
<evidence type="ECO:0000256" key="10">
    <source>
        <dbReference type="NCBIfam" id="TIGR00442"/>
    </source>
</evidence>
<evidence type="ECO:0000256" key="11">
    <source>
        <dbReference type="PIRSR" id="PIRSR001549-1"/>
    </source>
</evidence>
<dbReference type="InterPro" id="IPR004516">
    <property type="entry name" value="HisRS/HisZ"/>
</dbReference>
<evidence type="ECO:0000256" key="6">
    <source>
        <dbReference type="ARBA" id="ARBA00022840"/>
    </source>
</evidence>
<evidence type="ECO:0000256" key="7">
    <source>
        <dbReference type="ARBA" id="ARBA00022917"/>
    </source>
</evidence>
<comment type="catalytic activity">
    <reaction evidence="9">
        <text>tRNA(His) + L-histidine + ATP = L-histidyl-tRNA(His) + AMP + diphosphate + H(+)</text>
        <dbReference type="Rhea" id="RHEA:17313"/>
        <dbReference type="Rhea" id="RHEA-COMP:9665"/>
        <dbReference type="Rhea" id="RHEA-COMP:9689"/>
        <dbReference type="ChEBI" id="CHEBI:15378"/>
        <dbReference type="ChEBI" id="CHEBI:30616"/>
        <dbReference type="ChEBI" id="CHEBI:33019"/>
        <dbReference type="ChEBI" id="CHEBI:57595"/>
        <dbReference type="ChEBI" id="CHEBI:78442"/>
        <dbReference type="ChEBI" id="CHEBI:78527"/>
        <dbReference type="ChEBI" id="CHEBI:456215"/>
        <dbReference type="EC" id="6.1.1.21"/>
    </reaction>
</comment>
<dbReference type="Gene3D" id="3.40.50.800">
    <property type="entry name" value="Anticodon-binding domain"/>
    <property type="match status" value="1"/>
</dbReference>
<dbReference type="PANTHER" id="PTHR11476">
    <property type="entry name" value="HISTIDYL-TRNA SYNTHETASE"/>
    <property type="match status" value="1"/>
</dbReference>
<name>A0A2M7XMB4_9BACT</name>
<evidence type="ECO:0000256" key="4">
    <source>
        <dbReference type="ARBA" id="ARBA00022598"/>
    </source>
</evidence>
<keyword evidence="5" id="KW-0547">Nucleotide-binding</keyword>
<dbReference type="Gene3D" id="3.30.930.10">
    <property type="entry name" value="Bira Bifunctional Protein, Domain 2"/>
    <property type="match status" value="1"/>
</dbReference>
<keyword evidence="4 13" id="KW-0436">Ligase</keyword>
<dbReference type="InterPro" id="IPR041715">
    <property type="entry name" value="HisRS-like_core"/>
</dbReference>
<dbReference type="SUPFAM" id="SSF55681">
    <property type="entry name" value="Class II aaRS and biotin synthetases"/>
    <property type="match status" value="1"/>
</dbReference>
<evidence type="ECO:0000259" key="12">
    <source>
        <dbReference type="PROSITE" id="PS50862"/>
    </source>
</evidence>
<evidence type="ECO:0000256" key="5">
    <source>
        <dbReference type="ARBA" id="ARBA00022741"/>
    </source>
</evidence>
<comment type="similarity">
    <text evidence="1">Belongs to the class-II aminoacyl-tRNA synthetase family.</text>
</comment>
<evidence type="ECO:0000256" key="1">
    <source>
        <dbReference type="ARBA" id="ARBA00008226"/>
    </source>
</evidence>
<dbReference type="PIRSF" id="PIRSF001549">
    <property type="entry name" value="His-tRNA_synth"/>
    <property type="match status" value="1"/>
</dbReference>
<dbReference type="Proteomes" id="UP000230062">
    <property type="component" value="Unassembled WGS sequence"/>
</dbReference>
<dbReference type="InterPro" id="IPR045864">
    <property type="entry name" value="aa-tRNA-synth_II/BPL/LPL"/>
</dbReference>
<dbReference type="CDD" id="cd00859">
    <property type="entry name" value="HisRS_anticodon"/>
    <property type="match status" value="1"/>
</dbReference>
<evidence type="ECO:0000256" key="9">
    <source>
        <dbReference type="ARBA" id="ARBA00047639"/>
    </source>
</evidence>
<proteinExistence type="inferred from homology"/>
<feature type="binding site" evidence="11">
    <location>
        <position position="74"/>
    </location>
    <ligand>
        <name>L-histidine</name>
        <dbReference type="ChEBI" id="CHEBI:57595"/>
    </ligand>
</feature>